<dbReference type="EMBL" id="KN822963">
    <property type="protein sequence ID" value="KIO31414.1"/>
    <property type="molecule type" value="Genomic_DNA"/>
</dbReference>
<reference evidence="5" key="2">
    <citation type="submission" date="2015-01" db="EMBL/GenBank/DDBJ databases">
        <title>Evolutionary Origins and Diversification of the Mycorrhizal Mutualists.</title>
        <authorList>
            <consortium name="DOE Joint Genome Institute"/>
            <consortium name="Mycorrhizal Genomics Consortium"/>
            <person name="Kohler A."/>
            <person name="Kuo A."/>
            <person name="Nagy L.G."/>
            <person name="Floudas D."/>
            <person name="Copeland A."/>
            <person name="Barry K.W."/>
            <person name="Cichocki N."/>
            <person name="Veneault-Fourrey C."/>
            <person name="LaButti K."/>
            <person name="Lindquist E.A."/>
            <person name="Lipzen A."/>
            <person name="Lundell T."/>
            <person name="Morin E."/>
            <person name="Murat C."/>
            <person name="Riley R."/>
            <person name="Ohm R."/>
            <person name="Sun H."/>
            <person name="Tunlid A."/>
            <person name="Henrissat B."/>
            <person name="Grigoriev I.V."/>
            <person name="Hibbett D.S."/>
            <person name="Martin F."/>
        </authorList>
    </citation>
    <scope>NUCLEOTIDE SEQUENCE [LARGE SCALE GENOMIC DNA]</scope>
    <source>
        <strain evidence="5">MUT 4182</strain>
    </source>
</reference>
<accession>A0A0C3QTD0</accession>
<evidence type="ECO:0000256" key="3">
    <source>
        <dbReference type="SAM" id="SignalP"/>
    </source>
</evidence>
<feature type="transmembrane region" description="Helical" evidence="2">
    <location>
        <begin position="343"/>
        <end position="362"/>
    </location>
</feature>
<protein>
    <recommendedName>
        <fullName evidence="6">Carbohydrate-binding module family 13 protein</fullName>
    </recommendedName>
</protein>
<feature type="compositionally biased region" description="Polar residues" evidence="1">
    <location>
        <begin position="45"/>
        <end position="54"/>
    </location>
</feature>
<dbReference type="AlphaFoldDB" id="A0A0C3QTD0"/>
<keyword evidence="3" id="KW-0732">Signal</keyword>
<evidence type="ECO:0000256" key="2">
    <source>
        <dbReference type="SAM" id="Phobius"/>
    </source>
</evidence>
<organism evidence="4 5">
    <name type="scientific">Tulasnella calospora MUT 4182</name>
    <dbReference type="NCBI Taxonomy" id="1051891"/>
    <lineage>
        <taxon>Eukaryota</taxon>
        <taxon>Fungi</taxon>
        <taxon>Dikarya</taxon>
        <taxon>Basidiomycota</taxon>
        <taxon>Agaricomycotina</taxon>
        <taxon>Agaricomycetes</taxon>
        <taxon>Cantharellales</taxon>
        <taxon>Tulasnellaceae</taxon>
        <taxon>Tulasnella</taxon>
    </lineage>
</organism>
<keyword evidence="5" id="KW-1185">Reference proteome</keyword>
<evidence type="ECO:0008006" key="6">
    <source>
        <dbReference type="Google" id="ProtNLM"/>
    </source>
</evidence>
<dbReference type="STRING" id="1051891.A0A0C3QTD0"/>
<keyword evidence="2" id="KW-0812">Transmembrane</keyword>
<proteinExistence type="predicted"/>
<gene>
    <name evidence="4" type="ORF">M407DRAFT_219780</name>
</gene>
<evidence type="ECO:0000313" key="5">
    <source>
        <dbReference type="Proteomes" id="UP000054248"/>
    </source>
</evidence>
<feature type="chain" id="PRO_5002168857" description="Carbohydrate-binding module family 13 protein" evidence="3">
    <location>
        <begin position="20"/>
        <end position="363"/>
    </location>
</feature>
<evidence type="ECO:0000313" key="4">
    <source>
        <dbReference type="EMBL" id="KIO31414.1"/>
    </source>
</evidence>
<dbReference type="HOGENOM" id="CLU_036093_1_0_1"/>
<reference evidence="4 5" key="1">
    <citation type="submission" date="2014-04" db="EMBL/GenBank/DDBJ databases">
        <authorList>
            <consortium name="DOE Joint Genome Institute"/>
            <person name="Kuo A."/>
            <person name="Girlanda M."/>
            <person name="Perotto S."/>
            <person name="Kohler A."/>
            <person name="Nagy L.G."/>
            <person name="Floudas D."/>
            <person name="Copeland A."/>
            <person name="Barry K.W."/>
            <person name="Cichocki N."/>
            <person name="Veneault-Fourrey C."/>
            <person name="LaButti K."/>
            <person name="Lindquist E.A."/>
            <person name="Lipzen A."/>
            <person name="Lundell T."/>
            <person name="Morin E."/>
            <person name="Murat C."/>
            <person name="Sun H."/>
            <person name="Tunlid A."/>
            <person name="Henrissat B."/>
            <person name="Grigoriev I.V."/>
            <person name="Hibbett D.S."/>
            <person name="Martin F."/>
            <person name="Nordberg H.P."/>
            <person name="Cantor M.N."/>
            <person name="Hua S.X."/>
        </authorList>
    </citation>
    <scope>NUCLEOTIDE SEQUENCE [LARGE SCALE GENOMIC DNA]</scope>
    <source>
        <strain evidence="4 5">MUT 4182</strain>
    </source>
</reference>
<feature type="region of interest" description="Disordered" evidence="1">
    <location>
        <begin position="33"/>
        <end position="54"/>
    </location>
</feature>
<sequence>MTLTTVLLVTLSLLGSTQAQSYTATYKYDPANPSSLPKTSEKGQMGTNRCGSGSSPSSMCQNLFINSITDFCLYGPPYSNGKNATIGETERYEVAYCLQSGYGTRLLPDGTIKGAHWIQTPEYVQITGWGDFTTIGVPKGDEGGELDPHGADGNGNPIGGLVFGNSYKNAYIQYHEWTNYMSSTEFCIRACKPGKNAKKLCQHIYDVMGCQWVMPGNYETGYFDSCLGDTALPMGIYGTSTFHQGDGRTPAAHPAPASSSCARVASLTSHAPLPSGASVYSTVTVVGTGKNRYTSLITSVLTLPSTTSISTSRTTSSGAAIILSATSSTSSSSSNGALGRNAGSIWAGLAVVLGALVGAVVVL</sequence>
<dbReference type="Proteomes" id="UP000054248">
    <property type="component" value="Unassembled WGS sequence"/>
</dbReference>
<name>A0A0C3QTD0_9AGAM</name>
<feature type="signal peptide" evidence="3">
    <location>
        <begin position="1"/>
        <end position="19"/>
    </location>
</feature>
<keyword evidence="2" id="KW-0472">Membrane</keyword>
<keyword evidence="2" id="KW-1133">Transmembrane helix</keyword>
<dbReference type="OrthoDB" id="2564904at2759"/>
<evidence type="ECO:0000256" key="1">
    <source>
        <dbReference type="SAM" id="MobiDB-lite"/>
    </source>
</evidence>